<gene>
    <name evidence="1" type="ORF">LCGC14_1027430</name>
</gene>
<name>A0A0F9QDT0_9ZZZZ</name>
<reference evidence="1" key="1">
    <citation type="journal article" date="2015" name="Nature">
        <title>Complex archaea that bridge the gap between prokaryotes and eukaryotes.</title>
        <authorList>
            <person name="Spang A."/>
            <person name="Saw J.H."/>
            <person name="Jorgensen S.L."/>
            <person name="Zaremba-Niedzwiedzka K."/>
            <person name="Martijn J."/>
            <person name="Lind A.E."/>
            <person name="van Eijk R."/>
            <person name="Schleper C."/>
            <person name="Guy L."/>
            <person name="Ettema T.J."/>
        </authorList>
    </citation>
    <scope>NUCLEOTIDE SEQUENCE</scope>
</reference>
<proteinExistence type="predicted"/>
<evidence type="ECO:0000313" key="1">
    <source>
        <dbReference type="EMBL" id="KKN11361.1"/>
    </source>
</evidence>
<accession>A0A0F9QDT0</accession>
<protein>
    <submittedName>
        <fullName evidence="1">Uncharacterized protein</fullName>
    </submittedName>
</protein>
<sequence>MTSARYLDESRKAEELAYWTRLVAEPISEEGRGNPDPEIIPWCEKINSIPGICTLQSCAGHEYGEAGVRVSGHFWLWLSLEKAANFKQRAFELARVATIERISTIYQRSGQEVVSIEFRGIPDGQLENSGRAITTFLASL</sequence>
<dbReference type="EMBL" id="LAZR01004143">
    <property type="protein sequence ID" value="KKN11361.1"/>
    <property type="molecule type" value="Genomic_DNA"/>
</dbReference>
<comment type="caution">
    <text evidence="1">The sequence shown here is derived from an EMBL/GenBank/DDBJ whole genome shotgun (WGS) entry which is preliminary data.</text>
</comment>
<organism evidence="1">
    <name type="scientific">marine sediment metagenome</name>
    <dbReference type="NCBI Taxonomy" id="412755"/>
    <lineage>
        <taxon>unclassified sequences</taxon>
        <taxon>metagenomes</taxon>
        <taxon>ecological metagenomes</taxon>
    </lineage>
</organism>
<dbReference type="AlphaFoldDB" id="A0A0F9QDT0"/>